<dbReference type="STRING" id="243090.RB9900"/>
<accession>Q7UKW2</accession>
<gene>
    <name evidence="1" type="ordered locus">RB9900</name>
</gene>
<dbReference type="AlphaFoldDB" id="Q7UKW2"/>
<sequence length="340" mass="39123">MIHVVKCWQHTMRISFVSLFVVLWPRVTIADGPSSVAIPNEDAVVNALVSYLEHGSEIQKDFAAWVSVEQTTTGDDFELPLVLKVQYIFAANEVDSWQYWSQGQKSSRGPENNPFWAQYLRNPDHITTLRVGVGPIVRKGEIKEKAKQNLHFRNPFHRALSDVTAIQMNRTSEQYLTRLFLEVAKLGEASYEKKTGDLLARFELGGNGFDVWIDVRFSSDKGMMPSEVVFNSMEDGKVMISNYTRTKWQQKAKHWLPTSFESFTQDCAGTVKQDLIVDVEWKVGDEAPNQLPAYEDDDWRRYFCELFERDCYDHKARMAELSAMRGLFKKSKQTEPSDPE</sequence>
<reference evidence="1 2" key="1">
    <citation type="journal article" date="2003" name="Proc. Natl. Acad. Sci. U.S.A.">
        <title>Complete genome sequence of the marine planctomycete Pirellula sp. strain 1.</title>
        <authorList>
            <person name="Gloeckner F.O."/>
            <person name="Kube M."/>
            <person name="Bauer M."/>
            <person name="Teeling H."/>
            <person name="Lombardot T."/>
            <person name="Ludwig W."/>
            <person name="Gade D."/>
            <person name="Beck A."/>
            <person name="Borzym K."/>
            <person name="Heitmann K."/>
            <person name="Rabus R."/>
            <person name="Schlesner H."/>
            <person name="Amann R."/>
            <person name="Reinhardt R."/>
        </authorList>
    </citation>
    <scope>NUCLEOTIDE SEQUENCE [LARGE SCALE GENOMIC DNA]</scope>
    <source>
        <strain evidence="2">DSM 10527 / NCIMB 13988 / SH1</strain>
    </source>
</reference>
<dbReference type="OrthoDB" id="290025at2"/>
<evidence type="ECO:0000313" key="2">
    <source>
        <dbReference type="Proteomes" id="UP000001025"/>
    </source>
</evidence>
<dbReference type="PATRIC" id="fig|243090.15.peg.4765"/>
<dbReference type="EMBL" id="BX294150">
    <property type="protein sequence ID" value="CAD76518.1"/>
    <property type="molecule type" value="Genomic_DNA"/>
</dbReference>
<dbReference type="KEGG" id="rba:RB9900"/>
<evidence type="ECO:0000313" key="1">
    <source>
        <dbReference type="EMBL" id="CAD76518.1"/>
    </source>
</evidence>
<protein>
    <submittedName>
        <fullName evidence="1">Uncharacterized protein</fullName>
    </submittedName>
</protein>
<dbReference type="InParanoid" id="Q7UKW2"/>
<dbReference type="HOGENOM" id="CLU_816060_0_0_0"/>
<dbReference type="RefSeq" id="WP_011122525.1">
    <property type="nucleotide sequence ID" value="NC_005027.1"/>
</dbReference>
<proteinExistence type="predicted"/>
<dbReference type="EnsemblBacteria" id="CAD76518">
    <property type="protein sequence ID" value="CAD76518"/>
    <property type="gene ID" value="RB9900"/>
</dbReference>
<keyword evidence="2" id="KW-1185">Reference proteome</keyword>
<name>Q7UKW2_RHOBA</name>
<dbReference type="Proteomes" id="UP000001025">
    <property type="component" value="Chromosome"/>
</dbReference>
<organism evidence="1 2">
    <name type="scientific">Rhodopirellula baltica (strain DSM 10527 / NCIMB 13988 / SH1)</name>
    <dbReference type="NCBI Taxonomy" id="243090"/>
    <lineage>
        <taxon>Bacteria</taxon>
        <taxon>Pseudomonadati</taxon>
        <taxon>Planctomycetota</taxon>
        <taxon>Planctomycetia</taxon>
        <taxon>Pirellulales</taxon>
        <taxon>Pirellulaceae</taxon>
        <taxon>Rhodopirellula</taxon>
    </lineage>
</organism>